<sequence length="135" mass="14563">MPVSERQLAAFADQLPRRIPLDTSPRHLAGAGDARHVTHALAAAGWARTSDPFSPEVILRSPQGRCTLHFDPQSVTSAWWRLRGPSPPTPSRAGTPSSVTSCPPRSSAASPTLSPARRRPGRRARSRPSSRRDGC</sequence>
<proteinExistence type="predicted"/>
<reference evidence="2 3" key="1">
    <citation type="submission" date="2022-03" db="EMBL/GenBank/DDBJ databases">
        <title>Complete genome of Streptomyces rimosus ssp. rimosus R7 (=ATCC 10970).</title>
        <authorList>
            <person name="Beganovic S."/>
            <person name="Ruckert C."/>
            <person name="Busche T."/>
            <person name="Kalinowski J."/>
            <person name="Wittmann C."/>
        </authorList>
    </citation>
    <scope>NUCLEOTIDE SEQUENCE [LARGE SCALE GENOMIC DNA]</scope>
    <source>
        <strain evidence="2 3">R7</strain>
    </source>
</reference>
<accession>A0ABY3YV09</accession>
<evidence type="ECO:0000313" key="3">
    <source>
        <dbReference type="Proteomes" id="UP000829494"/>
    </source>
</evidence>
<evidence type="ECO:0000313" key="2">
    <source>
        <dbReference type="EMBL" id="UNZ01182.1"/>
    </source>
</evidence>
<feature type="compositionally biased region" description="Polar residues" evidence="1">
    <location>
        <begin position="92"/>
        <end position="113"/>
    </location>
</feature>
<evidence type="ECO:0000256" key="1">
    <source>
        <dbReference type="SAM" id="MobiDB-lite"/>
    </source>
</evidence>
<feature type="region of interest" description="Disordered" evidence="1">
    <location>
        <begin position="80"/>
        <end position="135"/>
    </location>
</feature>
<dbReference type="EMBL" id="CP094298">
    <property type="protein sequence ID" value="UNZ01182.1"/>
    <property type="molecule type" value="Genomic_DNA"/>
</dbReference>
<name>A0ABY3YV09_STRRM</name>
<keyword evidence="3" id="KW-1185">Reference proteome</keyword>
<organism evidence="2 3">
    <name type="scientific">Streptomyces rimosus subsp. rimosus</name>
    <dbReference type="NCBI Taxonomy" id="132474"/>
    <lineage>
        <taxon>Bacteria</taxon>
        <taxon>Bacillati</taxon>
        <taxon>Actinomycetota</taxon>
        <taxon>Actinomycetes</taxon>
        <taxon>Kitasatosporales</taxon>
        <taxon>Streptomycetaceae</taxon>
        <taxon>Streptomyces</taxon>
    </lineage>
</organism>
<feature type="compositionally biased region" description="Basic residues" evidence="1">
    <location>
        <begin position="116"/>
        <end position="129"/>
    </location>
</feature>
<dbReference type="Proteomes" id="UP000829494">
    <property type="component" value="Chromosome"/>
</dbReference>
<protein>
    <submittedName>
        <fullName evidence="2">Uncharacterized protein</fullName>
    </submittedName>
</protein>
<gene>
    <name evidence="2" type="ORF">SRIMR7_03420</name>
</gene>